<gene>
    <name evidence="1" type="ordered locus">WEN_02450</name>
</gene>
<evidence type="ECO:0000313" key="1">
    <source>
        <dbReference type="EMBL" id="AFN65277.1"/>
    </source>
</evidence>
<protein>
    <submittedName>
        <fullName evidence="1">Uncharacterized protein</fullName>
    </submittedName>
</protein>
<dbReference type="KEGG" id="mwe:WEN_02450"/>
<reference evidence="1 2" key="1">
    <citation type="journal article" date="2012" name="J. Bacteriol.">
        <title>Complete genome sequence of Mycoplasma wenyonii strain Massachusetts.</title>
        <authorList>
            <person name="Dos Santos A.P."/>
            <person name="Guimaraes A.M."/>
            <person name="do Nascimento N.C."/>
            <person name="Sanmiguel P.J."/>
            <person name="Messick J.B."/>
        </authorList>
    </citation>
    <scope>NUCLEOTIDE SEQUENCE [LARGE SCALE GENOMIC DNA]</scope>
    <source>
        <strain evidence="1 2">Massachusetts</strain>
    </source>
</reference>
<accession>I6ZFA7</accession>
<proteinExistence type="predicted"/>
<keyword evidence="2" id="KW-1185">Reference proteome</keyword>
<dbReference type="AlphaFoldDB" id="I6ZFA7"/>
<dbReference type="STRING" id="1197325.WEN_02450"/>
<dbReference type="PATRIC" id="fig|1197325.3.peg.527"/>
<dbReference type="RefSeq" id="WP_014849987.1">
    <property type="nucleotide sequence ID" value="NC_018149.1"/>
</dbReference>
<organism evidence="1 2">
    <name type="scientific">Mycoplasma wenyonii (strain Massachusetts)</name>
    <name type="common">Eperythrozoon wenyonii</name>
    <dbReference type="NCBI Taxonomy" id="1197325"/>
    <lineage>
        <taxon>Bacteria</taxon>
        <taxon>Bacillati</taxon>
        <taxon>Mycoplasmatota</taxon>
        <taxon>Mollicutes</taxon>
        <taxon>Mycoplasmataceae</taxon>
        <taxon>Mycoplasma</taxon>
    </lineage>
</organism>
<dbReference type="Proteomes" id="UP000009005">
    <property type="component" value="Chromosome"/>
</dbReference>
<dbReference type="HOGENOM" id="CLU_902621_0_0_14"/>
<evidence type="ECO:0000313" key="2">
    <source>
        <dbReference type="Proteomes" id="UP000009005"/>
    </source>
</evidence>
<dbReference type="EMBL" id="CP003703">
    <property type="protein sequence ID" value="AFN65277.1"/>
    <property type="molecule type" value="Genomic_DNA"/>
</dbReference>
<sequence length="380" mass="41914">MKVPTLSKGLIYLGGLGSPSMYFGSNLSSWGGAEGRVTELTSNYKGDNWQGGTVTPTFDSWWLSGGFKKPVKYSYSYIARPTNTDYFNSTLSKYTKKNSSEVEGELKLVEKVGSKNTSESLNGLTTKKFILVGVNRNSKEVELTGLVSLVKVGHKGIQKNCNSKTEQQKAIEGGYCDHVFFKKYYSESEKPGFIEKQLKNSSDKQVGVLGFKLQTDATLSVIFEGGKLNGTTEGGGGNETRWSRSGLVKVTYKKDSVAGRTTTERLFVGPPTSGGKKYPRPYVVIHDLIFTKGSIVGEKWKGAEGGNKSFIELGKSDTGSSNHFALASSPSTIQLDTKRQYYLWDPDYTHIKNGKLETKNGDKLPWNVHFELPYKTELVK</sequence>
<name>I6ZFA7_MYCWM</name>